<organism evidence="1">
    <name type="scientific">bioreactor metagenome</name>
    <dbReference type="NCBI Taxonomy" id="1076179"/>
    <lineage>
        <taxon>unclassified sequences</taxon>
        <taxon>metagenomes</taxon>
        <taxon>ecological metagenomes</taxon>
    </lineage>
</organism>
<comment type="caution">
    <text evidence="1">The sequence shown here is derived from an EMBL/GenBank/DDBJ whole genome shotgun (WGS) entry which is preliminary data.</text>
</comment>
<evidence type="ECO:0000313" key="1">
    <source>
        <dbReference type="EMBL" id="MPM90567.1"/>
    </source>
</evidence>
<dbReference type="EMBL" id="VSSQ01037787">
    <property type="protein sequence ID" value="MPM90567.1"/>
    <property type="molecule type" value="Genomic_DNA"/>
</dbReference>
<proteinExistence type="predicted"/>
<sequence>MALFGFQNGFNVLLQSDEEGILVTPCLIDSGDQHLLNLAFRHCAGIAEQPGIFKTADTPPDDGLLATVVPMNPAVKLSAAAAKNDVRQAVAAAEDPVLPVRALMYQTSPHQFFLHLHKNFARDDGFVAVFHVILRHKAVVFDPLFGEKIYGVGVL</sequence>
<protein>
    <submittedName>
        <fullName evidence="1">Uncharacterized protein</fullName>
    </submittedName>
</protein>
<gene>
    <name evidence="1" type="ORF">SDC9_137688</name>
</gene>
<name>A0A645DMN5_9ZZZZ</name>
<dbReference type="AlphaFoldDB" id="A0A645DMN5"/>
<accession>A0A645DMN5</accession>
<reference evidence="1" key="1">
    <citation type="submission" date="2019-08" db="EMBL/GenBank/DDBJ databases">
        <authorList>
            <person name="Kucharzyk K."/>
            <person name="Murdoch R.W."/>
            <person name="Higgins S."/>
            <person name="Loffler F."/>
        </authorList>
    </citation>
    <scope>NUCLEOTIDE SEQUENCE</scope>
</reference>